<feature type="transmembrane region" description="Helical" evidence="2">
    <location>
        <begin position="6"/>
        <end position="30"/>
    </location>
</feature>
<dbReference type="SUPFAM" id="SSF57997">
    <property type="entry name" value="Tropomyosin"/>
    <property type="match status" value="1"/>
</dbReference>
<reference evidence="3 4" key="1">
    <citation type="journal article" date="2018" name="IMA Fungus">
        <title>IMA Genome-F 10: Nine draft genome sequences of Claviceps purpurea s.lat., including C. arundinis, C. humidiphila, and C. cf. spartinae, pseudomolecules for the pitch canker pathogen Fusarium circinatum, draft genome of Davidsoniella eucalypti, Grosmannia galeiformis, Quambalaria eucalypti, and Teratosphaeria destructans.</title>
        <authorList>
            <person name="Wingfield B.D."/>
            <person name="Liu M."/>
            <person name="Nguyen H.D."/>
            <person name="Lane F.A."/>
            <person name="Morgan S.W."/>
            <person name="De Vos L."/>
            <person name="Wilken P.M."/>
            <person name="Duong T.A."/>
            <person name="Aylward J."/>
            <person name="Coetzee M.P."/>
            <person name="Dadej K."/>
            <person name="De Beer Z.W."/>
            <person name="Findlay W."/>
            <person name="Havenga M."/>
            <person name="Kolarik M."/>
            <person name="Menzies J.G."/>
            <person name="Naidoo K."/>
            <person name="Pochopski O."/>
            <person name="Shoukouhi P."/>
            <person name="Santana Q.C."/>
            <person name="Seifert K.A."/>
            <person name="Soal N."/>
            <person name="Steenkamp E.T."/>
            <person name="Tatham C.T."/>
            <person name="van der Nest M.A."/>
            <person name="Wingfield M.J."/>
        </authorList>
    </citation>
    <scope>NUCLEOTIDE SEQUENCE [LARGE SCALE GENOMIC DNA]</scope>
    <source>
        <strain evidence="3">CMW44962</strain>
    </source>
</reference>
<evidence type="ECO:0000313" key="4">
    <source>
        <dbReference type="Proteomes" id="UP001138500"/>
    </source>
</evidence>
<comment type="caution">
    <text evidence="3">The sequence shown here is derived from an EMBL/GenBank/DDBJ whole genome shotgun (WGS) entry which is preliminary data.</text>
</comment>
<dbReference type="EMBL" id="RIBY02001734">
    <property type="protein sequence ID" value="KAH9828235.1"/>
    <property type="molecule type" value="Genomic_DNA"/>
</dbReference>
<keyword evidence="2" id="KW-1133">Transmembrane helix</keyword>
<dbReference type="Proteomes" id="UP001138500">
    <property type="component" value="Unassembled WGS sequence"/>
</dbReference>
<name>A0A9W7W3A3_9PEZI</name>
<protein>
    <submittedName>
        <fullName evidence="3">Uncharacterized protein</fullName>
    </submittedName>
</protein>
<dbReference type="Gene3D" id="1.20.5.340">
    <property type="match status" value="1"/>
</dbReference>
<proteinExistence type="predicted"/>
<keyword evidence="4" id="KW-1185">Reference proteome</keyword>
<feature type="coiled-coil region" evidence="1">
    <location>
        <begin position="31"/>
        <end position="86"/>
    </location>
</feature>
<reference evidence="3 4" key="2">
    <citation type="journal article" date="2021" name="Curr. Genet.">
        <title>Genetic response to nitrogen starvation in the aggressive Eucalyptus foliar pathogen Teratosphaeria destructans.</title>
        <authorList>
            <person name="Havenga M."/>
            <person name="Wingfield B.D."/>
            <person name="Wingfield M.J."/>
            <person name="Dreyer L.L."/>
            <person name="Roets F."/>
            <person name="Aylward J."/>
        </authorList>
    </citation>
    <scope>NUCLEOTIDE SEQUENCE [LARGE SCALE GENOMIC DNA]</scope>
    <source>
        <strain evidence="3">CMW44962</strain>
    </source>
</reference>
<evidence type="ECO:0000256" key="1">
    <source>
        <dbReference type="SAM" id="Coils"/>
    </source>
</evidence>
<organism evidence="3 4">
    <name type="scientific">Teratosphaeria destructans</name>
    <dbReference type="NCBI Taxonomy" id="418781"/>
    <lineage>
        <taxon>Eukaryota</taxon>
        <taxon>Fungi</taxon>
        <taxon>Dikarya</taxon>
        <taxon>Ascomycota</taxon>
        <taxon>Pezizomycotina</taxon>
        <taxon>Dothideomycetes</taxon>
        <taxon>Dothideomycetidae</taxon>
        <taxon>Mycosphaerellales</taxon>
        <taxon>Teratosphaeriaceae</taxon>
        <taxon>Teratosphaeria</taxon>
    </lineage>
</organism>
<keyword evidence="2" id="KW-0472">Membrane</keyword>
<evidence type="ECO:0000256" key="2">
    <source>
        <dbReference type="SAM" id="Phobius"/>
    </source>
</evidence>
<dbReference type="AlphaFoldDB" id="A0A9W7W3A3"/>
<gene>
    <name evidence="3" type="ORF">Tdes44962_MAKER09424</name>
</gene>
<keyword evidence="2" id="KW-0812">Transmembrane</keyword>
<sequence>MAENNNIPYGLLFLIATIAFLGSALFTVYCQSDLQKSVISLERELRSLEHRLGKCREKLPPLEGDITLAEDRLGSMERDIDQASAKANRVLAWMEAEQVQMVVRDVQGNMTQLWDSVDLVKRQIMWFLHILELNGASFGEDAVVPRRR</sequence>
<evidence type="ECO:0000313" key="3">
    <source>
        <dbReference type="EMBL" id="KAH9828235.1"/>
    </source>
</evidence>
<keyword evidence="1" id="KW-0175">Coiled coil</keyword>
<accession>A0A9W7W3A3</accession>